<keyword evidence="3" id="KW-1185">Reference proteome</keyword>
<dbReference type="AlphaFoldDB" id="A0AAF0QNU6"/>
<protein>
    <recommendedName>
        <fullName evidence="1">Tf2-1-like SH3-like domain-containing protein</fullName>
    </recommendedName>
</protein>
<feature type="domain" description="Tf2-1-like SH3-like" evidence="1">
    <location>
        <begin position="7"/>
        <end position="71"/>
    </location>
</feature>
<evidence type="ECO:0000313" key="2">
    <source>
        <dbReference type="EMBL" id="WMV24071.1"/>
    </source>
</evidence>
<accession>A0AAF0QNU6</accession>
<dbReference type="EMBL" id="CP133615">
    <property type="protein sequence ID" value="WMV24071.1"/>
    <property type="molecule type" value="Genomic_DNA"/>
</dbReference>
<proteinExistence type="predicted"/>
<dbReference type="Pfam" id="PF24626">
    <property type="entry name" value="SH3_Tf2-1"/>
    <property type="match status" value="1"/>
</dbReference>
<dbReference type="Proteomes" id="UP001234989">
    <property type="component" value="Chromosome 4"/>
</dbReference>
<name>A0AAF0QNU6_SOLVR</name>
<evidence type="ECO:0000259" key="1">
    <source>
        <dbReference type="Pfam" id="PF24626"/>
    </source>
</evidence>
<evidence type="ECO:0000313" key="3">
    <source>
        <dbReference type="Proteomes" id="UP001234989"/>
    </source>
</evidence>
<sequence>MSFHTSEKVLLKISPMKGVMRFDKKGKLSPRYIGPFEILDCVGPVAYRLALAPSLSEAHLVFHVSMLKWYHGDEDYIIKWGLSITRQRPSI</sequence>
<dbReference type="PANTHER" id="PTHR46148:SF60">
    <property type="entry name" value="CHROMO DOMAIN-CONTAINING PROTEIN"/>
    <property type="match status" value="1"/>
</dbReference>
<reference evidence="2" key="1">
    <citation type="submission" date="2023-08" db="EMBL/GenBank/DDBJ databases">
        <title>A de novo genome assembly of Solanum verrucosum Schlechtendal, a Mexican diploid species geographically isolated from the other diploid A-genome species in potato relatives.</title>
        <authorList>
            <person name="Hosaka K."/>
        </authorList>
    </citation>
    <scope>NUCLEOTIDE SEQUENCE</scope>
    <source>
        <tissue evidence="2">Young leaves</tissue>
    </source>
</reference>
<gene>
    <name evidence="2" type="ORF">MTR67_017456</name>
</gene>
<dbReference type="PANTHER" id="PTHR46148">
    <property type="entry name" value="CHROMO DOMAIN-CONTAINING PROTEIN"/>
    <property type="match status" value="1"/>
</dbReference>
<dbReference type="InterPro" id="IPR056924">
    <property type="entry name" value="SH3_Tf2-1"/>
</dbReference>
<organism evidence="2 3">
    <name type="scientific">Solanum verrucosum</name>
    <dbReference type="NCBI Taxonomy" id="315347"/>
    <lineage>
        <taxon>Eukaryota</taxon>
        <taxon>Viridiplantae</taxon>
        <taxon>Streptophyta</taxon>
        <taxon>Embryophyta</taxon>
        <taxon>Tracheophyta</taxon>
        <taxon>Spermatophyta</taxon>
        <taxon>Magnoliopsida</taxon>
        <taxon>eudicotyledons</taxon>
        <taxon>Gunneridae</taxon>
        <taxon>Pentapetalae</taxon>
        <taxon>asterids</taxon>
        <taxon>lamiids</taxon>
        <taxon>Solanales</taxon>
        <taxon>Solanaceae</taxon>
        <taxon>Solanoideae</taxon>
        <taxon>Solaneae</taxon>
        <taxon>Solanum</taxon>
    </lineage>
</organism>